<dbReference type="OrthoDB" id="5869932at2759"/>
<reference evidence="2 3" key="1">
    <citation type="submission" date="2013-12" db="EMBL/GenBank/DDBJ databases">
        <title>Draft genome of the parsitic nematode Ancylostoma duodenale.</title>
        <authorList>
            <person name="Mitreva M."/>
        </authorList>
    </citation>
    <scope>NUCLEOTIDE SEQUENCE [LARGE SCALE GENOMIC DNA]</scope>
    <source>
        <strain evidence="2 3">Zhejiang</strain>
    </source>
</reference>
<evidence type="ECO:0000313" key="3">
    <source>
        <dbReference type="Proteomes" id="UP000054047"/>
    </source>
</evidence>
<evidence type="ECO:0000313" key="2">
    <source>
        <dbReference type="EMBL" id="KIH60676.1"/>
    </source>
</evidence>
<protein>
    <submittedName>
        <fullName evidence="2">Uncharacterized protein</fullName>
    </submittedName>
</protein>
<accession>A0A0C2GU07</accession>
<name>A0A0C2GU07_9BILA</name>
<organism evidence="2 3">
    <name type="scientific">Ancylostoma duodenale</name>
    <dbReference type="NCBI Taxonomy" id="51022"/>
    <lineage>
        <taxon>Eukaryota</taxon>
        <taxon>Metazoa</taxon>
        <taxon>Ecdysozoa</taxon>
        <taxon>Nematoda</taxon>
        <taxon>Chromadorea</taxon>
        <taxon>Rhabditida</taxon>
        <taxon>Rhabditina</taxon>
        <taxon>Rhabditomorpha</taxon>
        <taxon>Strongyloidea</taxon>
        <taxon>Ancylostomatidae</taxon>
        <taxon>Ancylostomatinae</taxon>
        <taxon>Ancylostoma</taxon>
    </lineage>
</organism>
<keyword evidence="3" id="KW-1185">Reference proteome</keyword>
<evidence type="ECO:0000256" key="1">
    <source>
        <dbReference type="SAM" id="MobiDB-lite"/>
    </source>
</evidence>
<feature type="region of interest" description="Disordered" evidence="1">
    <location>
        <begin position="41"/>
        <end position="63"/>
    </location>
</feature>
<gene>
    <name evidence="2" type="ORF">ANCDUO_09062</name>
</gene>
<feature type="compositionally biased region" description="Basic residues" evidence="1">
    <location>
        <begin position="53"/>
        <end position="63"/>
    </location>
</feature>
<feature type="non-terminal residue" evidence="2">
    <location>
        <position position="63"/>
    </location>
</feature>
<dbReference type="Proteomes" id="UP000054047">
    <property type="component" value="Unassembled WGS sequence"/>
</dbReference>
<sequence>MVVREDDDLDLEEASKHASILQNKQLITNNVINKRKEQLQRWESSEMNGEPVHRRKKARVQFQ</sequence>
<proteinExistence type="predicted"/>
<dbReference type="EMBL" id="KN730754">
    <property type="protein sequence ID" value="KIH60676.1"/>
    <property type="molecule type" value="Genomic_DNA"/>
</dbReference>
<dbReference type="AlphaFoldDB" id="A0A0C2GU07"/>